<accession>A0A1I8IY89</accession>
<evidence type="ECO:0000313" key="2">
    <source>
        <dbReference type="WBParaSite" id="maker-uti_cns_0042355-snap-gene-0.1-mRNA-1"/>
    </source>
</evidence>
<protein>
    <submittedName>
        <fullName evidence="2">Uncharacterized protein</fullName>
    </submittedName>
</protein>
<dbReference type="PROSITE" id="PS51257">
    <property type="entry name" value="PROKAR_LIPOPROTEIN"/>
    <property type="match status" value="1"/>
</dbReference>
<dbReference type="WBParaSite" id="maker-uti_cns_0042355-snap-gene-0.1-mRNA-1">
    <property type="protein sequence ID" value="maker-uti_cns_0042355-snap-gene-0.1-mRNA-1"/>
    <property type="gene ID" value="maker-uti_cns_0042355-snap-gene-0.1"/>
</dbReference>
<dbReference type="Proteomes" id="UP000095280">
    <property type="component" value="Unplaced"/>
</dbReference>
<proteinExistence type="predicted"/>
<reference evidence="2" key="1">
    <citation type="submission" date="2016-11" db="UniProtKB">
        <authorList>
            <consortium name="WormBaseParasite"/>
        </authorList>
    </citation>
    <scope>IDENTIFICATION</scope>
</reference>
<dbReference type="AlphaFoldDB" id="A0A1I8IY89"/>
<organism evidence="1 2">
    <name type="scientific">Macrostomum lignano</name>
    <dbReference type="NCBI Taxonomy" id="282301"/>
    <lineage>
        <taxon>Eukaryota</taxon>
        <taxon>Metazoa</taxon>
        <taxon>Spiralia</taxon>
        <taxon>Lophotrochozoa</taxon>
        <taxon>Platyhelminthes</taxon>
        <taxon>Rhabditophora</taxon>
        <taxon>Macrostomorpha</taxon>
        <taxon>Macrostomida</taxon>
        <taxon>Macrostomidae</taxon>
        <taxon>Macrostomum</taxon>
    </lineage>
</organism>
<keyword evidence="1" id="KW-1185">Reference proteome</keyword>
<sequence length="124" mass="14005">MLIRRVKTGGRRWRQRYQISTLTTLGCTWSLEHDLPCRRCGPTQLAPQLLLDSDAAWQPDLSFYTSRQYSAMNSAIGQRQGTRSFRPSYRLRRSGPSTLKGISFSCLTVAIHQFTHLGTTAANA</sequence>
<evidence type="ECO:0000313" key="1">
    <source>
        <dbReference type="Proteomes" id="UP000095280"/>
    </source>
</evidence>
<name>A0A1I8IY89_9PLAT</name>